<dbReference type="GO" id="GO:0030246">
    <property type="term" value="F:carbohydrate binding"/>
    <property type="evidence" value="ECO:0007669"/>
    <property type="project" value="TreeGrafter"/>
</dbReference>
<feature type="domain" description="Glycosyl hydrolases family 2 sugar binding" evidence="6">
    <location>
        <begin position="46"/>
        <end position="210"/>
    </location>
</feature>
<dbReference type="InterPro" id="IPR006101">
    <property type="entry name" value="Glyco_hydro_2"/>
</dbReference>
<evidence type="ECO:0000256" key="1">
    <source>
        <dbReference type="ARBA" id="ARBA00007401"/>
    </source>
</evidence>
<dbReference type="GO" id="GO:0005975">
    <property type="term" value="P:carbohydrate metabolic process"/>
    <property type="evidence" value="ECO:0007669"/>
    <property type="project" value="InterPro"/>
</dbReference>
<protein>
    <submittedName>
        <fullName evidence="7">Beta-glucuronidase</fullName>
    </submittedName>
</protein>
<dbReference type="Gene3D" id="2.60.120.260">
    <property type="entry name" value="Galactose-binding domain-like"/>
    <property type="match status" value="1"/>
</dbReference>
<comment type="similarity">
    <text evidence="1">Belongs to the glycosyl hydrolase 2 family.</text>
</comment>
<gene>
    <name evidence="7" type="ORF">FBZ82_104118</name>
</gene>
<evidence type="ECO:0000256" key="2">
    <source>
        <dbReference type="ARBA" id="ARBA00022801"/>
    </source>
</evidence>
<dbReference type="InterPro" id="IPR013783">
    <property type="entry name" value="Ig-like_fold"/>
</dbReference>
<dbReference type="Gene3D" id="3.20.20.80">
    <property type="entry name" value="Glycosidases"/>
    <property type="match status" value="1"/>
</dbReference>
<dbReference type="Pfam" id="PF02837">
    <property type="entry name" value="Glyco_hydro_2_N"/>
    <property type="match status" value="1"/>
</dbReference>
<sequence length="628" mass="69047">MTAEGADRATVVDPYDHLHDEAYADAFARGRVGAAALVTVAGRAVESLDGDWCFTIDPHDEGLRQAWYADEPVPASDWTVPRDYDDGAWQTAPVPACWNMLGPEWRHYEGGAWYTRTLDHQPGEAGERIVLHIGAAAYEARVFLNGHFLGAHRGASTPFCVELTGHLRAGANRLQIQVDNARRADRVPMRHTDWFNYGGLYRSVALLRLPPVFIRDVGVALVPGSGLRRVAVDVTLSDPVDGTATVAIDGLLPPSPLPVTAGRGRVEFDLSPELWSPDSPRLYGVSLRFGADAVADRVGFREIAVAGERILLNGRDITLRGVSVHEDDLSLGKTSDEADIRRRYADAKALGCNFLRLAHYPHDPRAAAIADEVGLMLWSEIPVYWAIDFANPDTYEDAANQLAELIARDRNRASTILWGVGNENADTDARLSFMARLAALARQLDPTRLVTAACLIDRERFAIADRLADHLDVIGLNEYFGWYEPSFDGLRRLLANSAPGKPVIVSEFGADAVAGLRGGPRDLFTEDCQEAVYREQLAILATAPYVRGMTPWVLYDFRTERRQTAFQRGWNRKGLIAEDKTTRKRAFAVLADHYRAMAAPEATPEATLEAAAKAEAPASPRTDSAKSR</sequence>
<keyword evidence="2" id="KW-0378">Hydrolase</keyword>
<dbReference type="PRINTS" id="PR00132">
    <property type="entry name" value="GLHYDRLASE2"/>
</dbReference>
<dbReference type="RefSeq" id="WP_211105074.1">
    <property type="nucleotide sequence ID" value="NZ_VITF01000004.1"/>
</dbReference>
<dbReference type="Pfam" id="PF02836">
    <property type="entry name" value="Glyco_hydro_2_C"/>
    <property type="match status" value="1"/>
</dbReference>
<organism evidence="7 8">
    <name type="scientific">Azospirillum brasilense</name>
    <dbReference type="NCBI Taxonomy" id="192"/>
    <lineage>
        <taxon>Bacteria</taxon>
        <taxon>Pseudomonadati</taxon>
        <taxon>Pseudomonadota</taxon>
        <taxon>Alphaproteobacteria</taxon>
        <taxon>Rhodospirillales</taxon>
        <taxon>Azospirillaceae</taxon>
        <taxon>Azospirillum</taxon>
    </lineage>
</organism>
<dbReference type="GO" id="GO:0019391">
    <property type="term" value="P:glucuronoside catabolic process"/>
    <property type="evidence" value="ECO:0007669"/>
    <property type="project" value="TreeGrafter"/>
</dbReference>
<evidence type="ECO:0000256" key="3">
    <source>
        <dbReference type="ARBA" id="ARBA00023295"/>
    </source>
</evidence>
<comment type="caution">
    <text evidence="7">The sequence shown here is derived from an EMBL/GenBank/DDBJ whole genome shotgun (WGS) entry which is preliminary data.</text>
</comment>
<name>A0A560BBC5_AZOBR</name>
<dbReference type="SUPFAM" id="SSF49785">
    <property type="entry name" value="Galactose-binding domain-like"/>
    <property type="match status" value="1"/>
</dbReference>
<dbReference type="InterPro" id="IPR036156">
    <property type="entry name" value="Beta-gal/glucu_dom_sf"/>
</dbReference>
<evidence type="ECO:0000313" key="8">
    <source>
        <dbReference type="Proteomes" id="UP000316083"/>
    </source>
</evidence>
<dbReference type="InterPro" id="IPR006104">
    <property type="entry name" value="Glyco_hydro_2_N"/>
</dbReference>
<dbReference type="InterPro" id="IPR017853">
    <property type="entry name" value="GH"/>
</dbReference>
<feature type="region of interest" description="Disordered" evidence="4">
    <location>
        <begin position="601"/>
        <end position="628"/>
    </location>
</feature>
<dbReference type="Proteomes" id="UP000316083">
    <property type="component" value="Unassembled WGS sequence"/>
</dbReference>
<dbReference type="AlphaFoldDB" id="A0A560BBC5"/>
<reference evidence="7 8" key="1">
    <citation type="submission" date="2019-06" db="EMBL/GenBank/DDBJ databases">
        <title>Genomic Encyclopedia of Type Strains, Phase IV (KMG-V): Genome sequencing to study the core and pangenomes of soil and plant-associated prokaryotes.</title>
        <authorList>
            <person name="Whitman W."/>
        </authorList>
    </citation>
    <scope>NUCLEOTIDE SEQUENCE [LARGE SCALE GENOMIC DNA]</scope>
    <source>
        <strain evidence="7 8">BR 11796</strain>
    </source>
</reference>
<feature type="compositionally biased region" description="Low complexity" evidence="4">
    <location>
        <begin position="601"/>
        <end position="620"/>
    </location>
</feature>
<evidence type="ECO:0000256" key="4">
    <source>
        <dbReference type="SAM" id="MobiDB-lite"/>
    </source>
</evidence>
<dbReference type="SUPFAM" id="SSF51445">
    <property type="entry name" value="(Trans)glycosidases"/>
    <property type="match status" value="1"/>
</dbReference>
<evidence type="ECO:0000259" key="6">
    <source>
        <dbReference type="Pfam" id="PF02837"/>
    </source>
</evidence>
<dbReference type="SUPFAM" id="SSF49303">
    <property type="entry name" value="beta-Galactosidase/glucuronidase domain"/>
    <property type="match status" value="1"/>
</dbReference>
<dbReference type="GO" id="GO:0004566">
    <property type="term" value="F:beta-glucuronidase activity"/>
    <property type="evidence" value="ECO:0007669"/>
    <property type="project" value="TreeGrafter"/>
</dbReference>
<evidence type="ECO:0000313" key="7">
    <source>
        <dbReference type="EMBL" id="TWA69958.1"/>
    </source>
</evidence>
<dbReference type="InterPro" id="IPR006103">
    <property type="entry name" value="Glyco_hydro_2_cat"/>
</dbReference>
<proteinExistence type="inferred from homology"/>
<keyword evidence="3" id="KW-0326">Glycosidase</keyword>
<dbReference type="EMBL" id="VITF01000004">
    <property type="protein sequence ID" value="TWA69958.1"/>
    <property type="molecule type" value="Genomic_DNA"/>
</dbReference>
<dbReference type="PANTHER" id="PTHR10066">
    <property type="entry name" value="BETA-GLUCURONIDASE"/>
    <property type="match status" value="1"/>
</dbReference>
<accession>A0A560BBC5</accession>
<dbReference type="PANTHER" id="PTHR10066:SF67">
    <property type="entry name" value="BETA-GLUCURONIDASE"/>
    <property type="match status" value="1"/>
</dbReference>
<dbReference type="Gene3D" id="2.60.40.10">
    <property type="entry name" value="Immunoglobulins"/>
    <property type="match status" value="1"/>
</dbReference>
<feature type="domain" description="Glycoside hydrolase family 2 catalytic" evidence="5">
    <location>
        <begin position="303"/>
        <end position="588"/>
    </location>
</feature>
<evidence type="ECO:0000259" key="5">
    <source>
        <dbReference type="Pfam" id="PF02836"/>
    </source>
</evidence>
<dbReference type="InterPro" id="IPR008979">
    <property type="entry name" value="Galactose-bd-like_sf"/>
</dbReference>